<evidence type="ECO:0000313" key="2">
    <source>
        <dbReference type="Proteomes" id="UP001057402"/>
    </source>
</evidence>
<comment type="caution">
    <text evidence="1">The sequence shown here is derived from an EMBL/GenBank/DDBJ whole genome shotgun (WGS) entry which is preliminary data.</text>
</comment>
<reference evidence="2" key="1">
    <citation type="journal article" date="2023" name="Front. Plant Sci.">
        <title>Chromosomal-level genome assembly of Melastoma candidum provides insights into trichome evolution.</title>
        <authorList>
            <person name="Zhong Y."/>
            <person name="Wu W."/>
            <person name="Sun C."/>
            <person name="Zou P."/>
            <person name="Liu Y."/>
            <person name="Dai S."/>
            <person name="Zhou R."/>
        </authorList>
    </citation>
    <scope>NUCLEOTIDE SEQUENCE [LARGE SCALE GENOMIC DNA]</scope>
</reference>
<sequence>MRTRSSARRGSDRQLPGTTTVSVPFSSPSSIHTQAGASSSAEDEVLMVPDTYGDSQSQKQSRDPGGDAGAEKLASPAVSEGRCPPDESSDDQELQKSYCLTCGEGGRLLGCSENSCPVAYHERCLNYKLDELGSFYCNYCIYKQMVEEVQKLRRKATCAKRKLSTFSDLGKDEQGGKKLEEERPQGLGSRECPCSGNDSKDNNVKEVDSDGLHQESELVNQLHEDGTGSDDLLAGYKRNKQKLEPVSGPTVASSSRGLGDETSGKIQNSEETAGPLVLVPRVMPQPLRALSSGKLVECDFLADQRNAHLCNPRNRMEETAPGVKRKRSNWSSEEEEMLKEGVRLFQSNDKKNLPWRKIREYGRPVFCETRTPSDLKDKWKTMTRRRR</sequence>
<evidence type="ECO:0000313" key="1">
    <source>
        <dbReference type="EMBL" id="KAI4318895.1"/>
    </source>
</evidence>
<proteinExistence type="predicted"/>
<dbReference type="Proteomes" id="UP001057402">
    <property type="component" value="Chromosome 10"/>
</dbReference>
<protein>
    <submittedName>
        <fullName evidence="1">Uncharacterized protein</fullName>
    </submittedName>
</protein>
<name>A0ACB9M465_9MYRT</name>
<accession>A0ACB9M465</accession>
<gene>
    <name evidence="1" type="ORF">MLD38_032552</name>
</gene>
<keyword evidence="2" id="KW-1185">Reference proteome</keyword>
<dbReference type="EMBL" id="CM042889">
    <property type="protein sequence ID" value="KAI4318895.1"/>
    <property type="molecule type" value="Genomic_DNA"/>
</dbReference>
<organism evidence="1 2">
    <name type="scientific">Melastoma candidum</name>
    <dbReference type="NCBI Taxonomy" id="119954"/>
    <lineage>
        <taxon>Eukaryota</taxon>
        <taxon>Viridiplantae</taxon>
        <taxon>Streptophyta</taxon>
        <taxon>Embryophyta</taxon>
        <taxon>Tracheophyta</taxon>
        <taxon>Spermatophyta</taxon>
        <taxon>Magnoliopsida</taxon>
        <taxon>eudicotyledons</taxon>
        <taxon>Gunneridae</taxon>
        <taxon>Pentapetalae</taxon>
        <taxon>rosids</taxon>
        <taxon>malvids</taxon>
        <taxon>Myrtales</taxon>
        <taxon>Melastomataceae</taxon>
        <taxon>Melastomatoideae</taxon>
        <taxon>Melastomateae</taxon>
        <taxon>Melastoma</taxon>
    </lineage>
</organism>